<evidence type="ECO:0000313" key="2">
    <source>
        <dbReference type="EMBL" id="OFI49611.1"/>
    </source>
</evidence>
<proteinExistence type="predicted"/>
<protein>
    <recommendedName>
        <fullName evidence="4">ABC-2 transporter permease</fullName>
    </recommendedName>
</protein>
<dbReference type="Pfam" id="PF13346">
    <property type="entry name" value="ABC2_membrane_5"/>
    <property type="match status" value="1"/>
</dbReference>
<accession>A0A1E8GMZ2</accession>
<keyword evidence="1" id="KW-1133">Transmembrane helix</keyword>
<dbReference type="InterPro" id="IPR025699">
    <property type="entry name" value="ABC2_memb-like"/>
</dbReference>
<dbReference type="EMBL" id="MKIR01000012">
    <property type="protein sequence ID" value="OFI49611.1"/>
    <property type="molecule type" value="Genomic_DNA"/>
</dbReference>
<reference evidence="3" key="1">
    <citation type="submission" date="2016-09" db="EMBL/GenBank/DDBJ databases">
        <title>Draft genome sequence of a novel species of the family Streptococcaceae isolated from flowers.</title>
        <authorList>
            <person name="Chuah L.-O."/>
            <person name="Yap K.-P."/>
            <person name="Thong K.L."/>
            <person name="Liong M.T."/>
            <person name="Ahmad R."/>
            <person name="Rusul G."/>
        </authorList>
    </citation>
    <scope>NUCLEOTIDE SEQUENCE [LARGE SCALE GENOMIC DNA]</scope>
    <source>
        <strain evidence="3">DF1</strain>
    </source>
</reference>
<evidence type="ECO:0008006" key="4">
    <source>
        <dbReference type="Google" id="ProtNLM"/>
    </source>
</evidence>
<keyword evidence="1" id="KW-0812">Transmembrane</keyword>
<dbReference type="STRING" id="1859473.BG261_03245"/>
<sequence length="218" mass="24880">MKGVIAKDLYEYFGIRKNLIYTCLYLIFTIGAIFTKNVFLIYIIIIYIGPMILSPNILQVTMRADDVSGFSNLQLTYPIKRNEIVNGKYIIGIFSYLFNMLLSTLLLFLNNKVTGAIKIEYIPYILVLILIISMISFGVNYPVYMLFGSKSISTYIWIGAMIVGSWIMSALFFNLHTVNNITVSDIHKILSIAVIVSLIISLVGYFITQYFYNKKDFG</sequence>
<feature type="transmembrane region" description="Helical" evidence="1">
    <location>
        <begin position="189"/>
        <end position="212"/>
    </location>
</feature>
<dbReference type="Proteomes" id="UP000178622">
    <property type="component" value="Unassembled WGS sequence"/>
</dbReference>
<keyword evidence="3" id="KW-1185">Reference proteome</keyword>
<dbReference type="AlphaFoldDB" id="A0A1E8GMZ2"/>
<evidence type="ECO:0000313" key="3">
    <source>
        <dbReference type="Proteomes" id="UP000178622"/>
    </source>
</evidence>
<feature type="transmembrane region" description="Helical" evidence="1">
    <location>
        <begin position="121"/>
        <end position="143"/>
    </location>
</feature>
<comment type="caution">
    <text evidence="2">The sequence shown here is derived from an EMBL/GenBank/DDBJ whole genome shotgun (WGS) entry which is preliminary data.</text>
</comment>
<feature type="transmembrane region" description="Helical" evidence="1">
    <location>
        <begin position="21"/>
        <end position="48"/>
    </location>
</feature>
<dbReference type="OrthoDB" id="9839062at2"/>
<keyword evidence="1" id="KW-0472">Membrane</keyword>
<feature type="transmembrane region" description="Helical" evidence="1">
    <location>
        <begin position="89"/>
        <end position="109"/>
    </location>
</feature>
<organism evidence="2 3">
    <name type="scientific">Floricoccus tropicus</name>
    <dbReference type="NCBI Taxonomy" id="1859473"/>
    <lineage>
        <taxon>Bacteria</taxon>
        <taxon>Bacillati</taxon>
        <taxon>Bacillota</taxon>
        <taxon>Bacilli</taxon>
        <taxon>Lactobacillales</taxon>
        <taxon>Streptococcaceae</taxon>
        <taxon>Floricoccus</taxon>
    </lineage>
</organism>
<evidence type="ECO:0000256" key="1">
    <source>
        <dbReference type="SAM" id="Phobius"/>
    </source>
</evidence>
<name>A0A1E8GMZ2_9LACT</name>
<dbReference type="RefSeq" id="WP_070792126.1">
    <property type="nucleotide sequence ID" value="NZ_MKIR01000012.1"/>
</dbReference>
<gene>
    <name evidence="2" type="ORF">BG261_03245</name>
</gene>
<feature type="transmembrane region" description="Helical" evidence="1">
    <location>
        <begin position="155"/>
        <end position="177"/>
    </location>
</feature>